<dbReference type="InterPro" id="IPR050437">
    <property type="entry name" value="Ribos_protein_bS1-like"/>
</dbReference>
<dbReference type="Gene3D" id="2.40.50.140">
    <property type="entry name" value="Nucleic acid-binding proteins"/>
    <property type="match status" value="1"/>
</dbReference>
<dbReference type="Gene3D" id="1.10.3500.10">
    <property type="entry name" value="Tex N-terminal region-like"/>
    <property type="match status" value="1"/>
</dbReference>
<dbReference type="SUPFAM" id="SSF158832">
    <property type="entry name" value="Tex N-terminal region-like"/>
    <property type="match status" value="1"/>
</dbReference>
<reference evidence="3 4" key="1">
    <citation type="submission" date="2019-10" db="EMBL/GenBank/DDBJ databases">
        <title>Nocardia macrotermitis sp. nov. and Nocardia aurantia sp. nov., isolated from the gut of fungus growing-termite Macrotermes natalensis.</title>
        <authorList>
            <person name="Benndorf R."/>
            <person name="Schwitalla J."/>
            <person name="Martin K."/>
            <person name="De Beer W."/>
            <person name="Kaster A.-K."/>
            <person name="Vollmers J."/>
            <person name="Poulsen M."/>
            <person name="Beemelmanns C."/>
        </authorList>
    </citation>
    <scope>NUCLEOTIDE SEQUENCE [LARGE SCALE GENOMIC DNA]</scope>
    <source>
        <strain evidence="3 4">RB56</strain>
    </source>
</reference>
<dbReference type="InterPro" id="IPR032639">
    <property type="entry name" value="Tex_YqgF"/>
</dbReference>
<dbReference type="Pfam" id="PF09371">
    <property type="entry name" value="Tex_N"/>
    <property type="match status" value="1"/>
</dbReference>
<dbReference type="InterPro" id="IPR012340">
    <property type="entry name" value="NA-bd_OB-fold"/>
</dbReference>
<dbReference type="PANTHER" id="PTHR10724:SF10">
    <property type="entry name" value="S1 RNA-BINDING DOMAIN-CONTAINING PROTEIN 1"/>
    <property type="match status" value="1"/>
</dbReference>
<dbReference type="InterPro" id="IPR012337">
    <property type="entry name" value="RNaseH-like_sf"/>
</dbReference>
<dbReference type="Pfam" id="PF00575">
    <property type="entry name" value="S1"/>
    <property type="match status" value="1"/>
</dbReference>
<dbReference type="AlphaFoldDB" id="A0A7K0DQL0"/>
<dbReference type="Proteomes" id="UP000431401">
    <property type="component" value="Unassembled WGS sequence"/>
</dbReference>
<dbReference type="InterPro" id="IPR041692">
    <property type="entry name" value="HHH_9"/>
</dbReference>
<dbReference type="GO" id="GO:0003735">
    <property type="term" value="F:structural constituent of ribosome"/>
    <property type="evidence" value="ECO:0007669"/>
    <property type="project" value="TreeGrafter"/>
</dbReference>
<dbReference type="GO" id="GO:0003729">
    <property type="term" value="F:mRNA binding"/>
    <property type="evidence" value="ECO:0007669"/>
    <property type="project" value="UniProtKB-ARBA"/>
</dbReference>
<evidence type="ECO:0000313" key="4">
    <source>
        <dbReference type="Proteomes" id="UP000431401"/>
    </source>
</evidence>
<evidence type="ECO:0000313" key="3">
    <source>
        <dbReference type="EMBL" id="MQY28060.1"/>
    </source>
</evidence>
<dbReference type="Gene3D" id="1.10.150.310">
    <property type="entry name" value="Tex RuvX-like domain-like"/>
    <property type="match status" value="1"/>
</dbReference>
<feature type="compositionally biased region" description="Gly residues" evidence="1">
    <location>
        <begin position="750"/>
        <end position="787"/>
    </location>
</feature>
<proteinExistence type="predicted"/>
<dbReference type="FunFam" id="1.10.150.310:FF:000001">
    <property type="entry name" value="RNA-binding transcriptional accessory protein"/>
    <property type="match status" value="1"/>
</dbReference>
<dbReference type="Pfam" id="PF12836">
    <property type="entry name" value="HHH_3"/>
    <property type="match status" value="1"/>
</dbReference>
<dbReference type="SMART" id="SM00732">
    <property type="entry name" value="YqgFc"/>
    <property type="match status" value="1"/>
</dbReference>
<evidence type="ECO:0000259" key="2">
    <source>
        <dbReference type="PROSITE" id="PS50126"/>
    </source>
</evidence>
<dbReference type="Gene3D" id="3.30.420.140">
    <property type="entry name" value="YqgF/RNase H-like domain"/>
    <property type="match status" value="1"/>
</dbReference>
<dbReference type="PROSITE" id="PS50126">
    <property type="entry name" value="S1"/>
    <property type="match status" value="1"/>
</dbReference>
<dbReference type="GO" id="GO:0006412">
    <property type="term" value="P:translation"/>
    <property type="evidence" value="ECO:0007669"/>
    <property type="project" value="TreeGrafter"/>
</dbReference>
<dbReference type="SUPFAM" id="SSF47781">
    <property type="entry name" value="RuvA domain 2-like"/>
    <property type="match status" value="2"/>
</dbReference>
<sequence length="827" mass="88298">MTTAPESVSTETAPAGAPTAAPLAPVRLASVGRRIADELNVREEQVRAAVELLDGGSTVPFIARYRKEVTGALDDAQLRQLEERLNYLRELDERRNSILESIRGQGKLDEALQQQIMLAETKARLEDIYLPYKPKRRTKAQIAREAGHEPVADALLGDPTTDPAGYTAEQLEGARAILVERFAEDADLVGELRELMWNRGQISSRVRPGKEEAGAKFADYFEFSEPFTKLPSHRILALLRGEKEEALTVHLEADTEEPAEGERTIYEGRIALKFGIADRGRAADTWLLDTVRWAWRTKLQVSLGIDVRMRLRQSAEKDAVDVFAANLRDLLLAAPAGTRATMGLDPGYRTGVKVAVVDGTGKVVATDTIYPHKPHGQTEKSLAVLGALVARFGVELIAIGNGTASRETDALATELISRIPDKKPTKVVVSEAGASVYSASAYASAELPELDVSLRGAVSIARRLQDPLAELVKIEPKSIGVGQYQHDVSETLLARSLGAVVEDAVNAVGVDVNTASVPLLSRVSGVSSSVAESIVTHRDQNGPFRSRDSLKQVPRLGPKAFEQCAGFLRIRGGDDPLDSSAVHPEAYPVVRRILDGTGSGVAELIGNTTVLRALRPAEFTDDKFGVPTVTDIIAELEKPGRDPRPEFKTAEFAAGIEKVADLKPGMVLEGVVTNVAAFGAFVDIGVHQDGLVHVSAMSHNFVRDPREVVKSGDVVKVKVLEVDVARQRIGLTLRLDDDPAAGKPEKGDGRGSGQRGGGNRQGGGGQGGGGNRQGGGGQGSGGQGSGQNRGNQSRGGNQGRGGGNQRRNAPEPTGSMADALRRAGFGR</sequence>
<dbReference type="Gene3D" id="1.10.10.650">
    <property type="entry name" value="RuvA domain 2-like"/>
    <property type="match status" value="1"/>
</dbReference>
<dbReference type="Pfam" id="PF17674">
    <property type="entry name" value="HHH_9"/>
    <property type="match status" value="1"/>
</dbReference>
<dbReference type="RefSeq" id="WP_406603495.1">
    <property type="nucleotide sequence ID" value="NZ_WEGI01000007.1"/>
</dbReference>
<dbReference type="GO" id="GO:0005829">
    <property type="term" value="C:cytosol"/>
    <property type="evidence" value="ECO:0007669"/>
    <property type="project" value="TreeGrafter"/>
</dbReference>
<dbReference type="GO" id="GO:0006139">
    <property type="term" value="P:nucleobase-containing compound metabolic process"/>
    <property type="evidence" value="ECO:0007669"/>
    <property type="project" value="InterPro"/>
</dbReference>
<evidence type="ECO:0000256" key="1">
    <source>
        <dbReference type="SAM" id="MobiDB-lite"/>
    </source>
</evidence>
<dbReference type="InterPro" id="IPR010994">
    <property type="entry name" value="RuvA_2-like"/>
</dbReference>
<dbReference type="Pfam" id="PF16921">
    <property type="entry name" value="Tex_YqgF"/>
    <property type="match status" value="1"/>
</dbReference>
<dbReference type="PANTHER" id="PTHR10724">
    <property type="entry name" value="30S RIBOSOMAL PROTEIN S1"/>
    <property type="match status" value="1"/>
</dbReference>
<dbReference type="InterPro" id="IPR044146">
    <property type="entry name" value="S1_Tex"/>
</dbReference>
<dbReference type="InterPro" id="IPR006641">
    <property type="entry name" value="YqgF/RNaseH-like_dom"/>
</dbReference>
<dbReference type="FunFam" id="3.30.420.140:FF:000001">
    <property type="entry name" value="RNA-binding transcriptional accessory protein"/>
    <property type="match status" value="1"/>
</dbReference>
<dbReference type="CDD" id="cd05685">
    <property type="entry name" value="S1_Tex"/>
    <property type="match status" value="1"/>
</dbReference>
<dbReference type="EMBL" id="WEGI01000007">
    <property type="protein sequence ID" value="MQY28060.1"/>
    <property type="molecule type" value="Genomic_DNA"/>
</dbReference>
<dbReference type="InterPro" id="IPR023323">
    <property type="entry name" value="Tex-like_dom_sf"/>
</dbReference>
<dbReference type="Pfam" id="PF22706">
    <property type="entry name" value="Tex_central_region"/>
    <property type="match status" value="1"/>
</dbReference>
<comment type="caution">
    <text evidence="3">The sequence shown here is derived from an EMBL/GenBank/DDBJ whole genome shotgun (WGS) entry which is preliminary data.</text>
</comment>
<feature type="region of interest" description="Disordered" evidence="1">
    <location>
        <begin position="735"/>
        <end position="827"/>
    </location>
</feature>
<dbReference type="InterPro" id="IPR003029">
    <property type="entry name" value="S1_domain"/>
</dbReference>
<gene>
    <name evidence="3" type="primary">yhgF</name>
    <name evidence="3" type="ORF">NRB56_36430</name>
</gene>
<organism evidence="3 4">
    <name type="scientific">Nocardia aurantia</name>
    <dbReference type="NCBI Taxonomy" id="2585199"/>
    <lineage>
        <taxon>Bacteria</taxon>
        <taxon>Bacillati</taxon>
        <taxon>Actinomycetota</taxon>
        <taxon>Actinomycetes</taxon>
        <taxon>Mycobacteriales</taxon>
        <taxon>Nocardiaceae</taxon>
        <taxon>Nocardia</taxon>
    </lineage>
</organism>
<dbReference type="InterPro" id="IPR055179">
    <property type="entry name" value="Tex-like_central_region"/>
</dbReference>
<dbReference type="InterPro" id="IPR037027">
    <property type="entry name" value="YqgF/RNaseH-like_dom_sf"/>
</dbReference>
<dbReference type="SUPFAM" id="SSF50249">
    <property type="entry name" value="Nucleic acid-binding proteins"/>
    <property type="match status" value="1"/>
</dbReference>
<feature type="domain" description="S1 motif" evidence="2">
    <location>
        <begin position="665"/>
        <end position="734"/>
    </location>
</feature>
<dbReference type="SMART" id="SM00316">
    <property type="entry name" value="S1"/>
    <property type="match status" value="1"/>
</dbReference>
<dbReference type="SUPFAM" id="SSF53098">
    <property type="entry name" value="Ribonuclease H-like"/>
    <property type="match status" value="1"/>
</dbReference>
<accession>A0A7K0DQL0</accession>
<dbReference type="FunFam" id="2.40.50.140:FF:000051">
    <property type="entry name" value="RNA-binding transcriptional accessory protein"/>
    <property type="match status" value="1"/>
</dbReference>
<dbReference type="FunFam" id="1.10.10.650:FF:000001">
    <property type="entry name" value="S1 RNA-binding domain 1"/>
    <property type="match status" value="1"/>
</dbReference>
<protein>
    <submittedName>
        <fullName evidence="3">Protein YhgF</fullName>
    </submittedName>
</protein>
<name>A0A7K0DQL0_9NOCA</name>
<dbReference type="InterPro" id="IPR018974">
    <property type="entry name" value="Tex-like_N"/>
</dbReference>
<keyword evidence="4" id="KW-1185">Reference proteome</keyword>
<dbReference type="InterPro" id="IPR023319">
    <property type="entry name" value="Tex-like_HTH_dom_sf"/>
</dbReference>